<feature type="domain" description="GP-PDE" evidence="1">
    <location>
        <begin position="386"/>
        <end position="485"/>
    </location>
</feature>
<comment type="caution">
    <text evidence="2">The sequence shown here is derived from an EMBL/GenBank/DDBJ whole genome shotgun (WGS) entry which is preliminary data.</text>
</comment>
<dbReference type="PANTHER" id="PTHR37957">
    <property type="entry name" value="BLR7070 PROTEIN"/>
    <property type="match status" value="1"/>
</dbReference>
<name>A0ABW5NEZ7_9FLAO</name>
<evidence type="ECO:0000259" key="1">
    <source>
        <dbReference type="PROSITE" id="PS51704"/>
    </source>
</evidence>
<dbReference type="InterPro" id="IPR017946">
    <property type="entry name" value="PLC-like_Pdiesterase_TIM-brl"/>
</dbReference>
<dbReference type="Pfam" id="PF03009">
    <property type="entry name" value="GDPD"/>
    <property type="match status" value="2"/>
</dbReference>
<dbReference type="InterPro" id="IPR030395">
    <property type="entry name" value="GP_PDE_dom"/>
</dbReference>
<dbReference type="Pfam" id="PF13449">
    <property type="entry name" value="Phytase-like"/>
    <property type="match status" value="2"/>
</dbReference>
<sequence length="956" mass="107403">MNRSYYPKSKIMLVVWCLTLLYLPGAINAQERTVTQKGVSLLIEKTSPTSSLYKKIYPKGTGKSFYNFGDILVARAVLPAASFSNGPTSGNYIGTAPINDQIIPFPNKQPIQGFSAVLNNHDGTFLAMSDNGFGTIENSADYHLRIYTIRPNFKSIFGLGKGTIEIINHIELKDPNRLIPFAITNEFSSDRILTGADFDIESIQQTPNGDLWIGDEFGPFLLHFDRNGILLEAPYTLPDYDIPGKELRSPQNPFSEESSAIRIMNAMRAHAFQNGAKAPVMSPWYVMLDDENKATYVSSRKTPPSGLSPASSELFNVESLQKSGHPIVVYTVNDSIHINQLLDTGINGIISDRPDLLLTAIQNFDKNKDGTPDYIDKDGLIDINKFDAQGHRGARNLRPENTLPSMEAALDFLMPTLETDCGITKDGIPVLDHDPHIEAAKTRKVDGASYEYKDEVLVKDMTLASIQTTFIADKLLSGRPHQTNELSLSPVSVAYANQQNFIHPYIIPSLQQVFDFVTYYVAYYKDGAGKTHPEAQKRWKNAAKVRFNIETKINPRTDRDERGDVFSLRTVDFASFTKAIAEVIQANKMEERADIQSFDFRTLLYTHKHYPAIRTVCLLGDFPKVENAGDGTNLQDQNGENTPWLAGMYWPYRSTKLTTPFKVKKSGGFEGMALSKDKRKLLPLLEKPLEGEEENHLLIHEFDINSASYTGKKYIYPLHQKATAIGEFIMFSKKRGVIIERDGTQGDLKGFKAIYEIQLNPKQEKIKKKKTINLLKIKDIRRISEPGSEGDIGIGRAFAFPFVTIESVIVFNPFLIGVVNDNNYPFSVGRHAGTKLPDDNEFILVWLDTPLGMSWKKKNASRVNDHLKVFPTTFDREVTFSIPENTLTQDHTTITINIYDLYGKQIRSYTQKNDLSLPFSYSWNGISDNGLQVASGVYIAVIEINGEFIKRKIIKK</sequence>
<dbReference type="InterPro" id="IPR027372">
    <property type="entry name" value="Phytase-like_dom"/>
</dbReference>
<dbReference type="EMBL" id="JBHULX010000039">
    <property type="protein sequence ID" value="MFD2593148.1"/>
    <property type="molecule type" value="Genomic_DNA"/>
</dbReference>
<dbReference type="SUPFAM" id="SSF51695">
    <property type="entry name" value="PLC-like phosphodiesterases"/>
    <property type="match status" value="2"/>
</dbReference>
<dbReference type="Gene3D" id="3.20.20.190">
    <property type="entry name" value="Phosphatidylinositol (PI) phosphodiesterase"/>
    <property type="match status" value="2"/>
</dbReference>
<dbReference type="RefSeq" id="WP_378255369.1">
    <property type="nucleotide sequence ID" value="NZ_JBHSJV010000001.1"/>
</dbReference>
<dbReference type="PROSITE" id="PS51704">
    <property type="entry name" value="GP_PDE"/>
    <property type="match status" value="1"/>
</dbReference>
<dbReference type="PANTHER" id="PTHR37957:SF1">
    <property type="entry name" value="PHYTASE-LIKE DOMAIN-CONTAINING PROTEIN"/>
    <property type="match status" value="1"/>
</dbReference>
<protein>
    <submittedName>
        <fullName evidence="2">Esterase-like activity of phytase family protein</fullName>
    </submittedName>
</protein>
<dbReference type="Proteomes" id="UP001597459">
    <property type="component" value="Unassembled WGS sequence"/>
</dbReference>
<keyword evidence="3" id="KW-1185">Reference proteome</keyword>
<reference evidence="3" key="1">
    <citation type="journal article" date="2019" name="Int. J. Syst. Evol. Microbiol.">
        <title>The Global Catalogue of Microorganisms (GCM) 10K type strain sequencing project: providing services to taxonomists for standard genome sequencing and annotation.</title>
        <authorList>
            <consortium name="The Broad Institute Genomics Platform"/>
            <consortium name="The Broad Institute Genome Sequencing Center for Infectious Disease"/>
            <person name="Wu L."/>
            <person name="Ma J."/>
        </authorList>
    </citation>
    <scope>NUCLEOTIDE SEQUENCE [LARGE SCALE GENOMIC DNA]</scope>
    <source>
        <strain evidence="3">KCTC 42423</strain>
    </source>
</reference>
<proteinExistence type="predicted"/>
<evidence type="ECO:0000313" key="2">
    <source>
        <dbReference type="EMBL" id="MFD2593148.1"/>
    </source>
</evidence>
<organism evidence="2 3">
    <name type="scientific">Aquimarina hainanensis</name>
    <dbReference type="NCBI Taxonomy" id="1578017"/>
    <lineage>
        <taxon>Bacteria</taxon>
        <taxon>Pseudomonadati</taxon>
        <taxon>Bacteroidota</taxon>
        <taxon>Flavobacteriia</taxon>
        <taxon>Flavobacteriales</taxon>
        <taxon>Flavobacteriaceae</taxon>
        <taxon>Aquimarina</taxon>
    </lineage>
</organism>
<accession>A0ABW5NEZ7</accession>
<gene>
    <name evidence="2" type="ORF">ACFSTE_20080</name>
</gene>
<evidence type="ECO:0000313" key="3">
    <source>
        <dbReference type="Proteomes" id="UP001597459"/>
    </source>
</evidence>
<dbReference type="Gene3D" id="2.60.40.4070">
    <property type="match status" value="1"/>
</dbReference>